<organism evidence="1 2">
    <name type="scientific">Cedecea davisae</name>
    <dbReference type="NCBI Taxonomy" id="158484"/>
    <lineage>
        <taxon>Bacteria</taxon>
        <taxon>Pseudomonadati</taxon>
        <taxon>Pseudomonadota</taxon>
        <taxon>Gammaproteobacteria</taxon>
        <taxon>Enterobacterales</taxon>
        <taxon>Enterobacteriaceae</taxon>
        <taxon>Cedecea</taxon>
    </lineage>
</organism>
<comment type="caution">
    <text evidence="1">The sequence shown here is derived from an EMBL/GenBank/DDBJ whole genome shotgun (WGS) entry which is preliminary data.</text>
</comment>
<evidence type="ECO:0000313" key="2">
    <source>
        <dbReference type="Proteomes" id="UP000686327"/>
    </source>
</evidence>
<dbReference type="Proteomes" id="UP000686327">
    <property type="component" value="Unassembled WGS sequence"/>
</dbReference>
<dbReference type="RefSeq" id="WP_216376329.1">
    <property type="nucleotide sequence ID" value="NZ_JAGRYT010000014.1"/>
</dbReference>
<protein>
    <submittedName>
        <fullName evidence="1">Uncharacterized protein</fullName>
    </submittedName>
</protein>
<sequence length="66" mass="7070">MQQHLTVKALVSAAHAAAPELPPAAAQLMRDVASRLDVTFSALTESLDIRTGLAAEVEKMRKEQGK</sequence>
<evidence type="ECO:0000313" key="1">
    <source>
        <dbReference type="EMBL" id="MBU4683299.1"/>
    </source>
</evidence>
<name>A0ABS6DJ98_9ENTR</name>
<proteinExistence type="predicted"/>
<accession>A0ABS6DJ98</accession>
<dbReference type="EMBL" id="JAGRYU010000025">
    <property type="protein sequence ID" value="MBU4683299.1"/>
    <property type="molecule type" value="Genomic_DNA"/>
</dbReference>
<keyword evidence="2" id="KW-1185">Reference proteome</keyword>
<reference evidence="2" key="1">
    <citation type="submission" date="2023-07" db="EMBL/GenBank/DDBJ databases">
        <title>Cedecea davisae an AmpC producer and its therapeutic implications.</title>
        <authorList>
            <person name="Notter J."/>
        </authorList>
    </citation>
    <scope>NUCLEOTIDE SEQUENCE [LARGE SCALE GENOMIC DNA]</scope>
    <source>
        <strain evidence="2">1</strain>
    </source>
</reference>
<gene>
    <name evidence="1" type="ORF">KC222_14895</name>
</gene>